<proteinExistence type="predicted"/>
<accession>A0A1I7DEJ9</accession>
<gene>
    <name evidence="1" type="ORF">SAMN04489724_3966</name>
</gene>
<dbReference type="RefSeq" id="WP_091696603.1">
    <property type="nucleotide sequence ID" value="NZ_FPBF01000006.1"/>
</dbReference>
<reference evidence="2" key="1">
    <citation type="submission" date="2016-10" db="EMBL/GenBank/DDBJ databases">
        <authorList>
            <person name="Varghese N."/>
            <person name="Submissions S."/>
        </authorList>
    </citation>
    <scope>NUCLEOTIDE SEQUENCE [LARGE SCALE GENOMIC DNA]</scope>
    <source>
        <strain evidence="2">DSM 23445</strain>
    </source>
</reference>
<protein>
    <submittedName>
        <fullName evidence="1">Uncharacterized protein</fullName>
    </submittedName>
</protein>
<dbReference type="Proteomes" id="UP000199673">
    <property type="component" value="Unassembled WGS sequence"/>
</dbReference>
<dbReference type="AlphaFoldDB" id="A0A1I7DEJ9"/>
<evidence type="ECO:0000313" key="1">
    <source>
        <dbReference type="EMBL" id="SFU10132.1"/>
    </source>
</evidence>
<dbReference type="STRING" id="305507.SAMN04489724_3966"/>
<sequence length="240" mass="27996">MNPKLALILTIFFLFQGLESFGQSQTFLSLYKDHLPYFQELITGAQYEDPPDNYIGHPYHKSPDFQDGVLRINGVSYTAVPLLYNENEDEVVTFHPIYQEKIRIKPGKIDEFAFEDGALFRRFSGNELYAQHKNGFYEVRSDGRIKVLVKNYKKKTVYREPGRVTYTFLETLDHFYWWDEDFVEVKNGKQAIKALGLNKKDVKKMAKLQKLDAKADLAEYMAALVTMIENTREDFKGFVN</sequence>
<evidence type="ECO:0000313" key="2">
    <source>
        <dbReference type="Proteomes" id="UP000199673"/>
    </source>
</evidence>
<name>A0A1I7DEJ9_9BACT</name>
<keyword evidence="2" id="KW-1185">Reference proteome</keyword>
<organism evidence="1 2">
    <name type="scientific">Algoriphagus locisalis</name>
    <dbReference type="NCBI Taxonomy" id="305507"/>
    <lineage>
        <taxon>Bacteria</taxon>
        <taxon>Pseudomonadati</taxon>
        <taxon>Bacteroidota</taxon>
        <taxon>Cytophagia</taxon>
        <taxon>Cytophagales</taxon>
        <taxon>Cyclobacteriaceae</taxon>
        <taxon>Algoriphagus</taxon>
    </lineage>
</organism>
<dbReference type="OrthoDB" id="655382at2"/>
<dbReference type="EMBL" id="FPBF01000006">
    <property type="protein sequence ID" value="SFU10132.1"/>
    <property type="molecule type" value="Genomic_DNA"/>
</dbReference>